<proteinExistence type="predicted"/>
<organism evidence="1 2">
    <name type="scientific">Flavobacterium muglaense</name>
    <dbReference type="NCBI Taxonomy" id="2764716"/>
    <lineage>
        <taxon>Bacteria</taxon>
        <taxon>Pseudomonadati</taxon>
        <taxon>Bacteroidota</taxon>
        <taxon>Flavobacteriia</taxon>
        <taxon>Flavobacteriales</taxon>
        <taxon>Flavobacteriaceae</taxon>
        <taxon>Flavobacterium</taxon>
    </lineage>
</organism>
<keyword evidence="2" id="KW-1185">Reference proteome</keyword>
<reference evidence="1 2" key="1">
    <citation type="submission" date="2020-08" db="EMBL/GenBank/DDBJ databases">
        <title>Description of novel Flavobacterium F-392 isolate.</title>
        <authorList>
            <person name="Saticioglu I.B."/>
            <person name="Duman M."/>
            <person name="Altun S."/>
        </authorList>
    </citation>
    <scope>NUCLEOTIDE SEQUENCE [LARGE SCALE GENOMIC DNA]</scope>
    <source>
        <strain evidence="1 2">F-392</strain>
    </source>
</reference>
<evidence type="ECO:0000313" key="1">
    <source>
        <dbReference type="EMBL" id="MBC5844208.1"/>
    </source>
</evidence>
<sequence length="192" mass="22082">MKKLFSLLCIFINLITYSQNEINWDGKYNLQLSDFKSASTQIGGVQINNIMMPIGFEFSIMMSNVEFMFTKNFNSKVGNSFNREAASIIAVDEATAKYLVNFAQYGFDLTELYARKLRKKIYDDKKTLSNVSFLKPIYDDFQRELNEKLANASKETDLGKSQNKLATLHQQVMLDIAELSDFCKECKPLKKK</sequence>
<dbReference type="AlphaFoldDB" id="A0A923N1Z0"/>
<dbReference type="RefSeq" id="WP_187017879.1">
    <property type="nucleotide sequence ID" value="NZ_JACRUK010000012.1"/>
</dbReference>
<protein>
    <submittedName>
        <fullName evidence="1">Uncharacterized protein</fullName>
    </submittedName>
</protein>
<accession>A0A923N1Z0</accession>
<dbReference type="EMBL" id="JACRUL010000012">
    <property type="protein sequence ID" value="MBC5844208.1"/>
    <property type="molecule type" value="Genomic_DNA"/>
</dbReference>
<dbReference type="Proteomes" id="UP000641454">
    <property type="component" value="Unassembled WGS sequence"/>
</dbReference>
<name>A0A923N1Z0_9FLAO</name>
<comment type="caution">
    <text evidence="1">The sequence shown here is derived from an EMBL/GenBank/DDBJ whole genome shotgun (WGS) entry which is preliminary data.</text>
</comment>
<evidence type="ECO:0000313" key="2">
    <source>
        <dbReference type="Proteomes" id="UP000641454"/>
    </source>
</evidence>
<gene>
    <name evidence="1" type="ORF">H8R25_07135</name>
</gene>